<dbReference type="InterPro" id="IPR002575">
    <property type="entry name" value="Aminoglycoside_PTrfase"/>
</dbReference>
<keyword evidence="4" id="KW-1185">Reference proteome</keyword>
<dbReference type="EMBL" id="CP031194">
    <property type="protein sequence ID" value="AXG81851.1"/>
    <property type="molecule type" value="Genomic_DNA"/>
</dbReference>
<reference evidence="4" key="1">
    <citation type="submission" date="2018-07" db="EMBL/GenBank/DDBJ databases">
        <authorList>
            <person name="Zhao J."/>
        </authorList>
    </citation>
    <scope>NUCLEOTIDE SEQUENCE [LARGE SCALE GENOMIC DNA]</scope>
    <source>
        <strain evidence="4">GSSD-12</strain>
    </source>
</reference>
<evidence type="ECO:0000313" key="3">
    <source>
        <dbReference type="EMBL" id="AXG81851.1"/>
    </source>
</evidence>
<dbReference type="PANTHER" id="PTHR21064:SF6">
    <property type="entry name" value="AMINOGLYCOSIDE PHOSPHOTRANSFERASE DOMAIN-CONTAINING PROTEIN"/>
    <property type="match status" value="1"/>
</dbReference>
<dbReference type="Gene3D" id="3.90.1200.10">
    <property type="match status" value="1"/>
</dbReference>
<evidence type="ECO:0000313" key="4">
    <source>
        <dbReference type="Proteomes" id="UP000253868"/>
    </source>
</evidence>
<protein>
    <recommendedName>
        <fullName evidence="2">Aminoglycoside phosphotransferase domain-containing protein</fullName>
    </recommendedName>
</protein>
<evidence type="ECO:0000259" key="2">
    <source>
        <dbReference type="Pfam" id="PF01636"/>
    </source>
</evidence>
<dbReference type="KEGG" id="spad:DVK44_33610"/>
<name>A0A345HYS7_9ACTN</name>
<dbReference type="OrthoDB" id="4616840at2"/>
<organism evidence="3 4">
    <name type="scientific">Streptomyces paludis</name>
    <dbReference type="NCBI Taxonomy" id="2282738"/>
    <lineage>
        <taxon>Bacteria</taxon>
        <taxon>Bacillati</taxon>
        <taxon>Actinomycetota</taxon>
        <taxon>Actinomycetes</taxon>
        <taxon>Kitasatosporales</taxon>
        <taxon>Streptomycetaceae</taxon>
        <taxon>Streptomyces</taxon>
    </lineage>
</organism>
<dbReference type="Pfam" id="PF01636">
    <property type="entry name" value="APH"/>
    <property type="match status" value="1"/>
</dbReference>
<sequence length="356" mass="38343">MFSWARSCWHAVCSRGRSSRATGLTEVRMSAVVTGPAERDRLERAVAAHGVGRLAGVRETGSENDRTWIAATDTGRTVVIKEFPAAPAGAASARMQAALLAHVARTDPRLPVPRLLAGENGRPLTVEEGRSVLVTTFCTGVPLEDITLDETVVDSLADAQTHLLAALRDADPVQLSVPEVNEWSLDAVLDAGHLVPVHTPPLLHTTLKEIIAGFREHVVPVRDTLPAQVLHADCNLSNVLVENGAVSGIIDFGDAVHAPRVYDLAVTACYLGLALGDLEHPLVARYLATTGRACALDERETALVPLLVLARVALVILLGRESARRAPGRAAYQLRYDHLAERVLLARARRTTEREE</sequence>
<accession>A0A345HYS7</accession>
<dbReference type="InterPro" id="IPR050249">
    <property type="entry name" value="Pseudomonas-type_ThrB"/>
</dbReference>
<dbReference type="SUPFAM" id="SSF56112">
    <property type="entry name" value="Protein kinase-like (PK-like)"/>
    <property type="match status" value="1"/>
</dbReference>
<dbReference type="InterPro" id="IPR011009">
    <property type="entry name" value="Kinase-like_dom_sf"/>
</dbReference>
<dbReference type="PANTHER" id="PTHR21064">
    <property type="entry name" value="AMINOGLYCOSIDE PHOSPHOTRANSFERASE DOMAIN-CONTAINING PROTEIN-RELATED"/>
    <property type="match status" value="1"/>
</dbReference>
<dbReference type="AlphaFoldDB" id="A0A345HYS7"/>
<feature type="domain" description="Aminoglycoside phosphotransferase" evidence="2">
    <location>
        <begin position="61"/>
        <end position="279"/>
    </location>
</feature>
<dbReference type="GO" id="GO:0019202">
    <property type="term" value="F:amino acid kinase activity"/>
    <property type="evidence" value="ECO:0007669"/>
    <property type="project" value="TreeGrafter"/>
</dbReference>
<proteinExistence type="inferred from homology"/>
<dbReference type="Proteomes" id="UP000253868">
    <property type="component" value="Chromosome"/>
</dbReference>
<gene>
    <name evidence="3" type="ORF">DVK44_33610</name>
</gene>
<comment type="similarity">
    <text evidence="1">Belongs to the pseudomonas-type ThrB family.</text>
</comment>
<evidence type="ECO:0000256" key="1">
    <source>
        <dbReference type="ARBA" id="ARBA00038240"/>
    </source>
</evidence>